<dbReference type="InterPro" id="IPR051022">
    <property type="entry name" value="Notch_Cell-Fate_Det"/>
</dbReference>
<dbReference type="PANTHER" id="PTHR24049">
    <property type="entry name" value="CRUMBS FAMILY MEMBER"/>
    <property type="match status" value="1"/>
</dbReference>
<feature type="domain" description="EGF-like" evidence="6">
    <location>
        <begin position="82"/>
        <end position="117"/>
    </location>
</feature>
<reference evidence="7" key="1">
    <citation type="submission" date="2021-02" db="EMBL/GenBank/DDBJ databases">
        <authorList>
            <person name="Nowell W R."/>
        </authorList>
    </citation>
    <scope>NUCLEOTIDE SEQUENCE</scope>
</reference>
<feature type="domain" description="EGF-like" evidence="6">
    <location>
        <begin position="44"/>
        <end position="81"/>
    </location>
</feature>
<sequence>LALRNLCQPNPCRNGGSCYLNQTNFACACPTGFGGTCCELTLAATNPCFVNPCLNSGTCQIAGINTYRCICPTGLVGTRCEQRMCDPNPCLYGGVCLPYGDSFLCQCPPQYTGRCCELLLVTTAAPNPCTVNPCLNSGTCTATSAT</sequence>
<dbReference type="SUPFAM" id="SSF57196">
    <property type="entry name" value="EGF/Laminin"/>
    <property type="match status" value="3"/>
</dbReference>
<dbReference type="CDD" id="cd00054">
    <property type="entry name" value="EGF_CA"/>
    <property type="match status" value="2"/>
</dbReference>
<name>A0A820NDH8_9BILA</name>
<dbReference type="AlphaFoldDB" id="A0A820NDH8"/>
<dbReference type="GO" id="GO:0032991">
    <property type="term" value="C:protein-containing complex"/>
    <property type="evidence" value="ECO:0007669"/>
    <property type="project" value="TreeGrafter"/>
</dbReference>
<feature type="disulfide bond" evidence="5">
    <location>
        <begin position="71"/>
        <end position="80"/>
    </location>
</feature>
<keyword evidence="2" id="KW-0732">Signal</keyword>
<evidence type="ECO:0000313" key="8">
    <source>
        <dbReference type="Proteomes" id="UP000663881"/>
    </source>
</evidence>
<dbReference type="InterPro" id="IPR000742">
    <property type="entry name" value="EGF"/>
</dbReference>
<keyword evidence="1 5" id="KW-0245">EGF-like domain</keyword>
<proteinExistence type="predicted"/>
<dbReference type="SMART" id="SM00179">
    <property type="entry name" value="EGF_CA"/>
    <property type="match status" value="2"/>
</dbReference>
<dbReference type="SMART" id="SM00181">
    <property type="entry name" value="EGF"/>
    <property type="match status" value="3"/>
</dbReference>
<dbReference type="GO" id="GO:0005886">
    <property type="term" value="C:plasma membrane"/>
    <property type="evidence" value="ECO:0007669"/>
    <property type="project" value="TreeGrafter"/>
</dbReference>
<dbReference type="PROSITE" id="PS01186">
    <property type="entry name" value="EGF_2"/>
    <property type="match status" value="1"/>
</dbReference>
<dbReference type="FunFam" id="2.10.25.10:FF:000063">
    <property type="entry name" value="Slit guidance ligand 2"/>
    <property type="match status" value="1"/>
</dbReference>
<dbReference type="PRINTS" id="PR00010">
    <property type="entry name" value="EGFBLOOD"/>
</dbReference>
<dbReference type="GO" id="GO:0045197">
    <property type="term" value="P:establishment or maintenance of epithelial cell apical/basal polarity"/>
    <property type="evidence" value="ECO:0007669"/>
    <property type="project" value="TreeGrafter"/>
</dbReference>
<keyword evidence="4 5" id="KW-1015">Disulfide bond</keyword>
<dbReference type="PROSITE" id="PS50026">
    <property type="entry name" value="EGF_3"/>
    <property type="match status" value="3"/>
</dbReference>
<dbReference type="EMBL" id="CAJOAY010025938">
    <property type="protein sequence ID" value="CAF4387128.1"/>
    <property type="molecule type" value="Genomic_DNA"/>
</dbReference>
<dbReference type="InterPro" id="IPR001881">
    <property type="entry name" value="EGF-like_Ca-bd_dom"/>
</dbReference>
<accession>A0A820NDH8</accession>
<feature type="domain" description="EGF-like" evidence="6">
    <location>
        <begin position="3"/>
        <end position="39"/>
    </location>
</feature>
<dbReference type="GO" id="GO:0007157">
    <property type="term" value="P:heterophilic cell-cell adhesion via plasma membrane cell adhesion molecules"/>
    <property type="evidence" value="ECO:0007669"/>
    <property type="project" value="TreeGrafter"/>
</dbReference>
<feature type="disulfide bond" evidence="5">
    <location>
        <begin position="29"/>
        <end position="38"/>
    </location>
</feature>
<evidence type="ECO:0000256" key="3">
    <source>
        <dbReference type="ARBA" id="ARBA00022737"/>
    </source>
</evidence>
<feature type="non-terminal residue" evidence="7">
    <location>
        <position position="146"/>
    </location>
</feature>
<evidence type="ECO:0000256" key="2">
    <source>
        <dbReference type="ARBA" id="ARBA00022729"/>
    </source>
</evidence>
<comment type="caution">
    <text evidence="5">Lacks conserved residue(s) required for the propagation of feature annotation.</text>
</comment>
<organism evidence="7 8">
    <name type="scientific">Adineta steineri</name>
    <dbReference type="NCBI Taxonomy" id="433720"/>
    <lineage>
        <taxon>Eukaryota</taxon>
        <taxon>Metazoa</taxon>
        <taxon>Spiralia</taxon>
        <taxon>Gnathifera</taxon>
        <taxon>Rotifera</taxon>
        <taxon>Eurotatoria</taxon>
        <taxon>Bdelloidea</taxon>
        <taxon>Adinetida</taxon>
        <taxon>Adinetidae</taxon>
        <taxon>Adineta</taxon>
    </lineage>
</organism>
<dbReference type="GO" id="GO:0005509">
    <property type="term" value="F:calcium ion binding"/>
    <property type="evidence" value="ECO:0007669"/>
    <property type="project" value="InterPro"/>
</dbReference>
<evidence type="ECO:0000259" key="6">
    <source>
        <dbReference type="PROSITE" id="PS50026"/>
    </source>
</evidence>
<dbReference type="PROSITE" id="PS00022">
    <property type="entry name" value="EGF_1"/>
    <property type="match status" value="3"/>
</dbReference>
<keyword evidence="3" id="KW-0677">Repeat</keyword>
<evidence type="ECO:0000313" key="7">
    <source>
        <dbReference type="EMBL" id="CAF4387128.1"/>
    </source>
</evidence>
<dbReference type="Pfam" id="PF00008">
    <property type="entry name" value="EGF"/>
    <property type="match status" value="3"/>
</dbReference>
<evidence type="ECO:0000256" key="4">
    <source>
        <dbReference type="ARBA" id="ARBA00023157"/>
    </source>
</evidence>
<feature type="non-terminal residue" evidence="7">
    <location>
        <position position="1"/>
    </location>
</feature>
<feature type="disulfide bond" evidence="5">
    <location>
        <begin position="107"/>
        <end position="116"/>
    </location>
</feature>
<gene>
    <name evidence="7" type="ORF">OKA104_LOCUS50675</name>
</gene>
<protein>
    <recommendedName>
        <fullName evidence="6">EGF-like domain-containing protein</fullName>
    </recommendedName>
</protein>
<dbReference type="PANTHER" id="PTHR24049:SF22">
    <property type="entry name" value="DROSOPHILA CRUMBS HOMOLOG"/>
    <property type="match status" value="1"/>
</dbReference>
<dbReference type="Proteomes" id="UP000663881">
    <property type="component" value="Unassembled WGS sequence"/>
</dbReference>
<evidence type="ECO:0000256" key="5">
    <source>
        <dbReference type="PROSITE-ProRule" id="PRU00076"/>
    </source>
</evidence>
<dbReference type="Gene3D" id="2.10.25.10">
    <property type="entry name" value="Laminin"/>
    <property type="match status" value="3"/>
</dbReference>
<comment type="caution">
    <text evidence="7">The sequence shown here is derived from an EMBL/GenBank/DDBJ whole genome shotgun (WGS) entry which is preliminary data.</text>
</comment>
<evidence type="ECO:0000256" key="1">
    <source>
        <dbReference type="ARBA" id="ARBA00022536"/>
    </source>
</evidence>